<dbReference type="PANTHER" id="PTHR33627:SF1">
    <property type="entry name" value="TRANSPOSASE"/>
    <property type="match status" value="1"/>
</dbReference>
<evidence type="ECO:0000313" key="2">
    <source>
        <dbReference type="Proteomes" id="UP000001203"/>
    </source>
</evidence>
<reference evidence="1 2" key="1">
    <citation type="journal article" date="2008" name="Proc. Natl. Acad. Sci. U.S.A.">
        <title>The genome of Cyanothece 51142, a unicellular diazotrophic cyanobacterium important in the marine nitrogen cycle.</title>
        <authorList>
            <person name="Welsh E.A."/>
            <person name="Liberton M."/>
            <person name="Stoeckel J."/>
            <person name="Loh T."/>
            <person name="Elvitigala T."/>
            <person name="Wang C."/>
            <person name="Wollam A."/>
            <person name="Fulton R.S."/>
            <person name="Clifton S.W."/>
            <person name="Jacobs J.M."/>
            <person name="Aurora R."/>
            <person name="Ghosh B.K."/>
            <person name="Sherman L.A."/>
            <person name="Smith R.D."/>
            <person name="Wilson R.K."/>
            <person name="Pakrasi H.B."/>
        </authorList>
    </citation>
    <scope>NUCLEOTIDE SEQUENCE [LARGE SCALE GENOMIC DNA]</scope>
    <source>
        <strain evidence="2">ATCC 51142 / BH68</strain>
    </source>
</reference>
<accession>B1WZR0</accession>
<organism evidence="1 2">
    <name type="scientific">Crocosphaera subtropica (strain ATCC 51142 / BH68)</name>
    <name type="common">Cyanothece sp. (strain ATCC 51142)</name>
    <dbReference type="NCBI Taxonomy" id="43989"/>
    <lineage>
        <taxon>Bacteria</taxon>
        <taxon>Bacillati</taxon>
        <taxon>Cyanobacteriota</taxon>
        <taxon>Cyanophyceae</taxon>
        <taxon>Oscillatoriophycideae</taxon>
        <taxon>Chroococcales</taxon>
        <taxon>Aphanothecaceae</taxon>
        <taxon>Crocosphaera</taxon>
        <taxon>Crocosphaera subtropica</taxon>
    </lineage>
</organism>
<dbReference type="Proteomes" id="UP000001203">
    <property type="component" value="Chromosome circular"/>
</dbReference>
<keyword evidence="2" id="KW-1185">Reference proteome</keyword>
<name>B1WZR0_CROS5</name>
<dbReference type="AlphaFoldDB" id="B1WZR0"/>
<dbReference type="HOGENOM" id="CLU_2192650_0_0_3"/>
<dbReference type="PANTHER" id="PTHR33627">
    <property type="entry name" value="TRANSPOSASE"/>
    <property type="match status" value="1"/>
</dbReference>
<proteinExistence type="predicted"/>
<dbReference type="KEGG" id="cyt:cce_1862"/>
<dbReference type="STRING" id="43989.cce_1862"/>
<sequence>MAIRSNHRVWLPREAKVRANRWRKFEHTRWDGKKETRYIREIIYGKRMKIKYWEITRDKENITQEESWFVMTRIPEIKYKEVGDIYGVRTWVEYGFKQSKSELGWADF</sequence>
<dbReference type="EMBL" id="CP000806">
    <property type="protein sequence ID" value="ACB51212.1"/>
    <property type="molecule type" value="Genomic_DNA"/>
</dbReference>
<gene>
    <name evidence="1" type="ordered locus">cce_1862</name>
</gene>
<evidence type="ECO:0000313" key="1">
    <source>
        <dbReference type="EMBL" id="ACB51212.1"/>
    </source>
</evidence>
<dbReference type="InterPro" id="IPR039365">
    <property type="entry name" value="IS701-like"/>
</dbReference>
<dbReference type="RefSeq" id="WP_009545675.1">
    <property type="nucleotide sequence ID" value="NC_010546.1"/>
</dbReference>
<dbReference type="OrthoDB" id="426575at2"/>
<protein>
    <submittedName>
        <fullName evidence="1">Transposase</fullName>
    </submittedName>
</protein>
<dbReference type="eggNOG" id="COG5659">
    <property type="taxonomic scope" value="Bacteria"/>
</dbReference>